<sequence length="274" mass="31546">MRDLSLKRFKRKTIIIDLILLLLAGYLIYALRFSSGVRDLDVIRSKGFLRVAIRDNQIDYMYRGDSIAGFQYELIRDLCDNELHVKPKFIRVRSLHAAISDLLDGKVDIIAQNIPLTSETKQSLTISYPILISRAVLVQRKDSNGKGNITNQLELGKQQVTLSKGSYYIQLIRHLAHEMSDTIYINQMNVYDSEELILLVAKGTIPYAVTDERVAQYFAKRFTGIDVSLPVGFSQQQGWGMNPLTPNFINLVNNWLDRFEKTNEFHQLYGKYYN</sequence>
<dbReference type="AlphaFoldDB" id="A0A7W5DNY7"/>
<dbReference type="SUPFAM" id="SSF53850">
    <property type="entry name" value="Periplasmic binding protein-like II"/>
    <property type="match status" value="1"/>
</dbReference>
<dbReference type="InterPro" id="IPR001638">
    <property type="entry name" value="Solute-binding_3/MltF_N"/>
</dbReference>
<reference evidence="4 5" key="1">
    <citation type="submission" date="2020-08" db="EMBL/GenBank/DDBJ databases">
        <title>Genomic Encyclopedia of Type Strains, Phase IV (KMG-IV): sequencing the most valuable type-strain genomes for metagenomic binning, comparative biology and taxonomic classification.</title>
        <authorList>
            <person name="Goeker M."/>
        </authorList>
    </citation>
    <scope>NUCLEOTIDE SEQUENCE [LARGE SCALE GENOMIC DNA]</scope>
    <source>
        <strain evidence="4 5">DSM 27471</strain>
    </source>
</reference>
<keyword evidence="2" id="KW-0812">Transmembrane</keyword>
<evidence type="ECO:0000259" key="3">
    <source>
        <dbReference type="SMART" id="SM00062"/>
    </source>
</evidence>
<dbReference type="SMART" id="SM00062">
    <property type="entry name" value="PBPb"/>
    <property type="match status" value="1"/>
</dbReference>
<protein>
    <submittedName>
        <fullName evidence="4">Membrane-bound lytic murein transglycosylase MltF</fullName>
    </submittedName>
</protein>
<accession>A0A7W5DNY7</accession>
<comment type="caution">
    <text evidence="4">The sequence shown here is derived from an EMBL/GenBank/DDBJ whole genome shotgun (WGS) entry which is preliminary data.</text>
</comment>
<evidence type="ECO:0000256" key="1">
    <source>
        <dbReference type="ARBA" id="ARBA00022729"/>
    </source>
</evidence>
<keyword evidence="5" id="KW-1185">Reference proteome</keyword>
<dbReference type="EMBL" id="JACHYB010000001">
    <property type="protein sequence ID" value="MBB3186432.1"/>
    <property type="molecule type" value="Genomic_DNA"/>
</dbReference>
<keyword evidence="2" id="KW-0472">Membrane</keyword>
<name>A0A7W5DNY7_9PORP</name>
<dbReference type="PANTHER" id="PTHR35936">
    <property type="entry name" value="MEMBRANE-BOUND LYTIC MUREIN TRANSGLYCOSYLASE F"/>
    <property type="match status" value="1"/>
</dbReference>
<evidence type="ECO:0000256" key="2">
    <source>
        <dbReference type="SAM" id="Phobius"/>
    </source>
</evidence>
<feature type="domain" description="Solute-binding protein family 3/N-terminal" evidence="3">
    <location>
        <begin position="48"/>
        <end position="274"/>
    </location>
</feature>
<dbReference type="RefSeq" id="WP_183412328.1">
    <property type="nucleotide sequence ID" value="NZ_JACHYB010000001.1"/>
</dbReference>
<proteinExistence type="predicted"/>
<organism evidence="4 5">
    <name type="scientific">Microbacter margulisiae</name>
    <dbReference type="NCBI Taxonomy" id="1350067"/>
    <lineage>
        <taxon>Bacteria</taxon>
        <taxon>Pseudomonadati</taxon>
        <taxon>Bacteroidota</taxon>
        <taxon>Bacteroidia</taxon>
        <taxon>Bacteroidales</taxon>
        <taxon>Porphyromonadaceae</taxon>
        <taxon>Microbacter</taxon>
    </lineage>
</organism>
<dbReference type="CDD" id="cd01009">
    <property type="entry name" value="PBP2_YfhD_N"/>
    <property type="match status" value="1"/>
</dbReference>
<keyword evidence="1" id="KW-0732">Signal</keyword>
<dbReference type="Proteomes" id="UP000544222">
    <property type="component" value="Unassembled WGS sequence"/>
</dbReference>
<dbReference type="PANTHER" id="PTHR35936:SF19">
    <property type="entry name" value="AMINO-ACID-BINDING PROTEIN YXEM-RELATED"/>
    <property type="match status" value="1"/>
</dbReference>
<evidence type="ECO:0000313" key="5">
    <source>
        <dbReference type="Proteomes" id="UP000544222"/>
    </source>
</evidence>
<evidence type="ECO:0000313" key="4">
    <source>
        <dbReference type="EMBL" id="MBB3186432.1"/>
    </source>
</evidence>
<dbReference type="Pfam" id="PF00497">
    <property type="entry name" value="SBP_bac_3"/>
    <property type="match status" value="1"/>
</dbReference>
<keyword evidence="2" id="KW-1133">Transmembrane helix</keyword>
<feature type="transmembrane region" description="Helical" evidence="2">
    <location>
        <begin position="12"/>
        <end position="31"/>
    </location>
</feature>
<dbReference type="Gene3D" id="3.40.190.10">
    <property type="entry name" value="Periplasmic binding protein-like II"/>
    <property type="match status" value="2"/>
</dbReference>
<gene>
    <name evidence="4" type="ORF">FHX64_000595</name>
</gene>